<evidence type="ECO:0000256" key="5">
    <source>
        <dbReference type="ARBA" id="ARBA00022505"/>
    </source>
</evidence>
<dbReference type="Gene3D" id="3.40.50.740">
    <property type="match status" value="1"/>
</dbReference>
<evidence type="ECO:0000259" key="11">
    <source>
        <dbReference type="Pfam" id="PF01568"/>
    </source>
</evidence>
<dbReference type="SUPFAM" id="SSF53706">
    <property type="entry name" value="Formate dehydrogenase/DMSO reductase, domains 1-3"/>
    <property type="match status" value="1"/>
</dbReference>
<dbReference type="InterPro" id="IPR010046">
    <property type="entry name" value="Mopterin_OxRdtse_a_bac"/>
</dbReference>
<dbReference type="RefSeq" id="WP_415862775.1">
    <property type="nucleotide sequence ID" value="NZ_CP134536.1"/>
</dbReference>
<dbReference type="SUPFAM" id="SSF50692">
    <property type="entry name" value="ADC-like"/>
    <property type="match status" value="1"/>
</dbReference>
<gene>
    <name evidence="12" type="ORF">RHP49_00710</name>
</gene>
<evidence type="ECO:0000256" key="3">
    <source>
        <dbReference type="ARBA" id="ARBA00010312"/>
    </source>
</evidence>
<dbReference type="PANTHER" id="PTHR43105">
    <property type="entry name" value="RESPIRATORY NITRATE REDUCTASE"/>
    <property type="match status" value="1"/>
</dbReference>
<evidence type="ECO:0000256" key="2">
    <source>
        <dbReference type="ARBA" id="ARBA00001966"/>
    </source>
</evidence>
<dbReference type="InterPro" id="IPR050123">
    <property type="entry name" value="Prok_molybdopt-oxidoreductase"/>
</dbReference>
<name>A0ABY9Y4P2_9FLAO</name>
<dbReference type="CDD" id="cd02767">
    <property type="entry name" value="MopB_ydeP"/>
    <property type="match status" value="1"/>
</dbReference>
<evidence type="ECO:0000259" key="10">
    <source>
        <dbReference type="Pfam" id="PF00384"/>
    </source>
</evidence>
<proteinExistence type="inferred from homology"/>
<keyword evidence="13" id="KW-1185">Reference proteome</keyword>
<evidence type="ECO:0000256" key="4">
    <source>
        <dbReference type="ARBA" id="ARBA00022485"/>
    </source>
</evidence>
<accession>A0ABY9Y4P2</accession>
<sequence length="764" mass="84359">MSLPPEDKAKTPENFTTLKITKPHKNSVGFGGIKAAVSQVIKYMNPADALKLSLKINQKGGFDCPGCAWPDPDDERSKLGEYCENGMKAIAEEAQNKTIGADFFAQHSVDELASWSDFEIGKSGRLAEPMFLPEGATHYQPISWLDAFEKVGKHLNALDNPDEAVFYTSGRTTNEAAFLYQLFVREYGTANLPDCSNMCHEASGSALSETLGIGKGSVTLNDLYKAELVMVIGQNPGTNHPRMLTALEKCKNNGGKIIAINPLPEAGLLKFTDPQSPMKLLTGGTQIADVFVPITINGDVAFMKAILLKLLEKEEETGGVFDKDFINVYTHGYDAFIADLKTYDFEDCLQASGVTQAVFDEAFDLILNKNKIIICWAMGLTQHENAVDNIRELVNLLLLKGSIGKEGAGTCPVRGHSNVQGDRTVGIWESSPQAFLDKIEAKYGFKPTIKHGYSVIDAIKAMYEKKAKVFFGLGGNFISAVPDTGYAAQAIANCNLTVHVSTKLNRSHVVTGNEALIFPCLGRTEKDYQKTGLQIQSVENSMGVVSSTKGVLEPCSNKLLSEVAVVCGIANATLKTYSKINWLQYKDDYNLVRDDIAEVVDGFDDYNKRIKNPSGFYLPNGARKRKFKTKTEKANFSINKLPSWKLKDDELIMMTIRSHDQFNTTIYGLNDRYRGVFNERRIVFMNRDDIKLRNLKEQQVVNLKSEFNGIIRVANNFKVVGYDIPKNCCATYFPETNVLVPLDSFAHTAKTPASKSVIVTISTT</sequence>
<dbReference type="InterPro" id="IPR041953">
    <property type="entry name" value="YdeP_MopB"/>
</dbReference>
<keyword evidence="8" id="KW-0408">Iron</keyword>
<evidence type="ECO:0000313" key="13">
    <source>
        <dbReference type="Proteomes" id="UP001303407"/>
    </source>
</evidence>
<dbReference type="CDD" id="cd02787">
    <property type="entry name" value="MopB_CT_ydeP"/>
    <property type="match status" value="1"/>
</dbReference>
<dbReference type="InterPro" id="IPR037951">
    <property type="entry name" value="MopB_CT_YdeP"/>
</dbReference>
<comment type="cofactor">
    <cofactor evidence="2">
        <name>[4Fe-4S] cluster</name>
        <dbReference type="ChEBI" id="CHEBI:49883"/>
    </cofactor>
</comment>
<dbReference type="Pfam" id="PF00384">
    <property type="entry name" value="Molybdopterin"/>
    <property type="match status" value="1"/>
</dbReference>
<dbReference type="InterPro" id="IPR006656">
    <property type="entry name" value="Mopterin_OxRdtase"/>
</dbReference>
<comment type="similarity">
    <text evidence="3">Belongs to the prokaryotic molybdopterin-containing oxidoreductase family.</text>
</comment>
<organism evidence="12 13">
    <name type="scientific">Thalassobellus suaedae</name>
    <dbReference type="NCBI Taxonomy" id="3074124"/>
    <lineage>
        <taxon>Bacteria</taxon>
        <taxon>Pseudomonadati</taxon>
        <taxon>Bacteroidota</taxon>
        <taxon>Flavobacteriia</taxon>
        <taxon>Flavobacteriales</taxon>
        <taxon>Flavobacteriaceae</taxon>
        <taxon>Thalassobellus</taxon>
    </lineage>
</organism>
<reference evidence="12 13" key="1">
    <citation type="submission" date="2023-09" db="EMBL/GenBank/DDBJ databases">
        <title>Thalassobella suaedae gen. nov., sp. nov., a marine bacterium of the family Flavobacteriaceae isolated from a halophyte Suaeda japonica.</title>
        <authorList>
            <person name="Lee S.Y."/>
            <person name="Hwang C.Y."/>
        </authorList>
    </citation>
    <scope>NUCLEOTIDE SEQUENCE [LARGE SCALE GENOMIC DNA]</scope>
    <source>
        <strain evidence="12 13">HL-DH10</strain>
    </source>
</reference>
<dbReference type="Pfam" id="PF01568">
    <property type="entry name" value="Molydop_binding"/>
    <property type="match status" value="1"/>
</dbReference>
<evidence type="ECO:0000256" key="1">
    <source>
        <dbReference type="ARBA" id="ARBA00001942"/>
    </source>
</evidence>
<keyword evidence="9" id="KW-0411">Iron-sulfur</keyword>
<dbReference type="EMBL" id="CP134536">
    <property type="protein sequence ID" value="WNH12794.1"/>
    <property type="molecule type" value="Genomic_DNA"/>
</dbReference>
<dbReference type="Gene3D" id="3.40.228.10">
    <property type="entry name" value="Dimethylsulfoxide Reductase, domain 2"/>
    <property type="match status" value="1"/>
</dbReference>
<evidence type="ECO:0000256" key="9">
    <source>
        <dbReference type="ARBA" id="ARBA00023014"/>
    </source>
</evidence>
<feature type="domain" description="Molybdopterin oxidoreductase" evidence="10">
    <location>
        <begin position="125"/>
        <end position="500"/>
    </location>
</feature>
<keyword evidence="4" id="KW-0004">4Fe-4S</keyword>
<dbReference type="NCBIfam" id="TIGR01701">
    <property type="entry name" value="Fdhalpha-like"/>
    <property type="match status" value="1"/>
</dbReference>
<keyword evidence="5" id="KW-0500">Molybdenum</keyword>
<feature type="domain" description="Molybdopterin dinucleotide-binding" evidence="11">
    <location>
        <begin position="651"/>
        <end position="757"/>
    </location>
</feature>
<dbReference type="InterPro" id="IPR006657">
    <property type="entry name" value="MoPterin_dinucl-bd_dom"/>
</dbReference>
<dbReference type="InterPro" id="IPR009010">
    <property type="entry name" value="Asp_de-COase-like_dom_sf"/>
</dbReference>
<keyword evidence="6" id="KW-0479">Metal-binding</keyword>
<dbReference type="Proteomes" id="UP001303407">
    <property type="component" value="Chromosome"/>
</dbReference>
<keyword evidence="7" id="KW-0560">Oxidoreductase</keyword>
<evidence type="ECO:0000256" key="7">
    <source>
        <dbReference type="ARBA" id="ARBA00023002"/>
    </source>
</evidence>
<protein>
    <submittedName>
        <fullName evidence="12">FdhF/YdeP family oxidoreductase</fullName>
    </submittedName>
</protein>
<comment type="cofactor">
    <cofactor evidence="1">
        <name>Mo-bis(molybdopterin guanine dinucleotide)</name>
        <dbReference type="ChEBI" id="CHEBI:60539"/>
    </cofactor>
</comment>
<dbReference type="PIRSF" id="PIRSF000144">
    <property type="entry name" value="CbbBc"/>
    <property type="match status" value="1"/>
</dbReference>
<evidence type="ECO:0000313" key="12">
    <source>
        <dbReference type="EMBL" id="WNH12794.1"/>
    </source>
</evidence>
<dbReference type="PANTHER" id="PTHR43105:SF4">
    <property type="entry name" value="PROTEIN YDEP"/>
    <property type="match status" value="1"/>
</dbReference>
<evidence type="ECO:0000256" key="8">
    <source>
        <dbReference type="ARBA" id="ARBA00023004"/>
    </source>
</evidence>
<evidence type="ECO:0000256" key="6">
    <source>
        <dbReference type="ARBA" id="ARBA00022723"/>
    </source>
</evidence>